<dbReference type="EMBL" id="MTBC01000002">
    <property type="protein sequence ID" value="OQD43694.1"/>
    <property type="molecule type" value="Genomic_DNA"/>
</dbReference>
<protein>
    <submittedName>
        <fullName evidence="1">Acid protease</fullName>
    </submittedName>
</protein>
<evidence type="ECO:0000313" key="2">
    <source>
        <dbReference type="Proteomes" id="UP000191680"/>
    </source>
</evidence>
<dbReference type="AlphaFoldDB" id="A0A1V6LU50"/>
<dbReference type="InterPro" id="IPR034122">
    <property type="entry name" value="Retropepsin-like_bacterial"/>
</dbReference>
<dbReference type="GO" id="GO:0004190">
    <property type="term" value="F:aspartic-type endopeptidase activity"/>
    <property type="evidence" value="ECO:0007669"/>
    <property type="project" value="InterPro"/>
</dbReference>
<dbReference type="RefSeq" id="WP_080318110.1">
    <property type="nucleotide sequence ID" value="NZ_MTBC01000002.1"/>
</dbReference>
<evidence type="ECO:0000313" key="1">
    <source>
        <dbReference type="EMBL" id="OQD43694.1"/>
    </source>
</evidence>
<dbReference type="SUPFAM" id="SSF50630">
    <property type="entry name" value="Acid proteases"/>
    <property type="match status" value="1"/>
</dbReference>
<dbReference type="Gene3D" id="2.40.70.10">
    <property type="entry name" value="Acid Proteases"/>
    <property type="match status" value="1"/>
</dbReference>
<organism evidence="1 2">
    <name type="scientific">Croceivirga radicis</name>
    <dbReference type="NCBI Taxonomy" id="1929488"/>
    <lineage>
        <taxon>Bacteria</taxon>
        <taxon>Pseudomonadati</taxon>
        <taxon>Bacteroidota</taxon>
        <taxon>Flavobacteriia</taxon>
        <taxon>Flavobacteriales</taxon>
        <taxon>Flavobacteriaceae</taxon>
        <taxon>Croceivirga</taxon>
    </lineage>
</organism>
<dbReference type="OrthoDB" id="5975497at2"/>
<dbReference type="Proteomes" id="UP000191680">
    <property type="component" value="Unassembled WGS sequence"/>
</dbReference>
<dbReference type="Pfam" id="PF13650">
    <property type="entry name" value="Asp_protease_2"/>
    <property type="match status" value="1"/>
</dbReference>
<reference evidence="1 2" key="1">
    <citation type="submission" date="2016-12" db="EMBL/GenBank/DDBJ databases">
        <authorList>
            <person name="Song W.-J."/>
            <person name="Kurnit D.M."/>
        </authorList>
    </citation>
    <scope>NUCLEOTIDE SEQUENCE [LARGE SCALE GENOMIC DNA]</scope>
    <source>
        <strain evidence="1 2">HSG9</strain>
    </source>
</reference>
<sequence>MRTKIALSLQLLLKMTLKKYLKSKDYTRTPLRLTATNHFEISAKINGITGRFILDTGASNTCIDTDKLTYFDLKSEASDIKAAGAGAIDMETLISTKNKIAIGDWTYKKLSIVVFDLTHVNTALINHNALPVDGIIGADILKKGKAIIDYDKKCLFLKKRKKS</sequence>
<keyword evidence="1" id="KW-0645">Protease</keyword>
<proteinExistence type="predicted"/>
<dbReference type="CDD" id="cd05483">
    <property type="entry name" value="retropepsin_like_bacteria"/>
    <property type="match status" value="1"/>
</dbReference>
<keyword evidence="1" id="KW-0378">Hydrolase</keyword>
<dbReference type="InterPro" id="IPR021109">
    <property type="entry name" value="Peptidase_aspartic_dom_sf"/>
</dbReference>
<dbReference type="PROSITE" id="PS00141">
    <property type="entry name" value="ASP_PROTEASE"/>
    <property type="match status" value="1"/>
</dbReference>
<keyword evidence="2" id="KW-1185">Reference proteome</keyword>
<dbReference type="InterPro" id="IPR001969">
    <property type="entry name" value="Aspartic_peptidase_AS"/>
</dbReference>
<dbReference type="GO" id="GO:0006508">
    <property type="term" value="P:proteolysis"/>
    <property type="evidence" value="ECO:0007669"/>
    <property type="project" value="UniProtKB-KW"/>
</dbReference>
<gene>
    <name evidence="1" type="ORF">BUL40_03535</name>
</gene>
<name>A0A1V6LU50_9FLAO</name>
<accession>A0A1V6LU50</accession>
<comment type="caution">
    <text evidence="1">The sequence shown here is derived from an EMBL/GenBank/DDBJ whole genome shotgun (WGS) entry which is preliminary data.</text>
</comment>